<dbReference type="GO" id="GO:0019509">
    <property type="term" value="P:L-methionine salvage from methylthioadenosine"/>
    <property type="evidence" value="ECO:0007669"/>
    <property type="project" value="TreeGrafter"/>
</dbReference>
<evidence type="ECO:0000256" key="3">
    <source>
        <dbReference type="ARBA" id="ARBA00022726"/>
    </source>
</evidence>
<reference evidence="5" key="1">
    <citation type="submission" date="2013-07" db="EMBL/GenBank/DDBJ databases">
        <title>Midgut Transcriptome Profiling of Anoplphora glabripennis, a Lignocellulose Degrading, Wood-Boring Cerambycid.</title>
        <authorList>
            <person name="Scully E.D."/>
            <person name="Hoover K."/>
            <person name="Carlson J.E."/>
            <person name="Tien M."/>
            <person name="Geib S.M."/>
        </authorList>
    </citation>
    <scope>NUCLEOTIDE SEQUENCE</scope>
</reference>
<dbReference type="Pfam" id="PF01048">
    <property type="entry name" value="PNP_UDP_1"/>
    <property type="match status" value="1"/>
</dbReference>
<keyword evidence="2" id="KW-0808">Transferase</keyword>
<dbReference type="GO" id="GO:0006166">
    <property type="term" value="P:purine ribonucleoside salvage"/>
    <property type="evidence" value="ECO:0007669"/>
    <property type="project" value="UniProtKB-KW"/>
</dbReference>
<accession>V5GS18</accession>
<evidence type="ECO:0000259" key="4">
    <source>
        <dbReference type="Pfam" id="PF01048"/>
    </source>
</evidence>
<dbReference type="PANTHER" id="PTHR42679:SF2">
    <property type="entry name" value="S-METHYL-5'-THIOADENOSINE PHOSPHORYLASE"/>
    <property type="match status" value="1"/>
</dbReference>
<dbReference type="PANTHER" id="PTHR42679">
    <property type="entry name" value="S-METHYL-5'-THIOADENOSINE PHOSPHORYLASE"/>
    <property type="match status" value="1"/>
</dbReference>
<proteinExistence type="predicted"/>
<dbReference type="Gene3D" id="3.40.50.1580">
    <property type="entry name" value="Nucleoside phosphorylase domain"/>
    <property type="match status" value="1"/>
</dbReference>
<protein>
    <submittedName>
        <fullName evidence="5">S-methyl-5'-thioadenosine phosphorylase</fullName>
    </submittedName>
</protein>
<dbReference type="InterPro" id="IPR010044">
    <property type="entry name" value="MTAP"/>
</dbReference>
<dbReference type="GO" id="GO:0005829">
    <property type="term" value="C:cytosol"/>
    <property type="evidence" value="ECO:0007669"/>
    <property type="project" value="TreeGrafter"/>
</dbReference>
<keyword evidence="3" id="KW-0660">Purine salvage</keyword>
<keyword evidence="1" id="KW-0328">Glycosyltransferase</keyword>
<dbReference type="InterPro" id="IPR035994">
    <property type="entry name" value="Nucleoside_phosphorylase_sf"/>
</dbReference>
<dbReference type="InterPro" id="IPR000845">
    <property type="entry name" value="Nucleoside_phosphorylase_d"/>
</dbReference>
<gene>
    <name evidence="5" type="primary">MTAP</name>
</gene>
<feature type="domain" description="Nucleoside phosphorylase" evidence="4">
    <location>
        <begin position="2"/>
        <end position="185"/>
    </location>
</feature>
<evidence type="ECO:0000313" key="5">
    <source>
        <dbReference type="EMBL" id="JAB66934.1"/>
    </source>
</evidence>
<sequence length="223" mass="24932">MPSNINYRANIWALKEQGCTHILASTATGSLQEHIKPGDVVIVDNFIDRTYARKQTFFDGESGHPKGICHIPLEPVYCQMTRQMIIDVAEELKIEVHKKGTVVTIEGPRFSSKAESNMYRLWGCDLVNMTTVPEVVLAKEAGILYTSIALATDYDCWRDTGDKVCVPDVLRIFKENISKVSTLIATTVSKIASQNWEASIKELKAMAEESVLLPNYKFSQTSI</sequence>
<dbReference type="OrthoDB" id="431409at2759"/>
<dbReference type="SUPFAM" id="SSF53167">
    <property type="entry name" value="Purine and uridine phosphorylases"/>
    <property type="match status" value="1"/>
</dbReference>
<dbReference type="EMBL" id="GALX01001532">
    <property type="protein sequence ID" value="JAB66934.1"/>
    <property type="molecule type" value="Transcribed_RNA"/>
</dbReference>
<dbReference type="GO" id="GO:0017061">
    <property type="term" value="F:S-methyl-5-thioadenosine phosphorylase activity"/>
    <property type="evidence" value="ECO:0007669"/>
    <property type="project" value="InterPro"/>
</dbReference>
<dbReference type="AlphaFoldDB" id="V5GS18"/>
<dbReference type="CDD" id="cd09010">
    <property type="entry name" value="MTAP_SsMTAPII_like_MTIP"/>
    <property type="match status" value="1"/>
</dbReference>
<evidence type="ECO:0000256" key="1">
    <source>
        <dbReference type="ARBA" id="ARBA00022676"/>
    </source>
</evidence>
<name>V5GS18_ANOGL</name>
<evidence type="ECO:0000256" key="2">
    <source>
        <dbReference type="ARBA" id="ARBA00022679"/>
    </source>
</evidence>
<organism evidence="5">
    <name type="scientific">Anoplophora glabripennis</name>
    <name type="common">Asian longhorn beetle</name>
    <name type="synonym">Anoplophora nobilis</name>
    <dbReference type="NCBI Taxonomy" id="217634"/>
    <lineage>
        <taxon>Eukaryota</taxon>
        <taxon>Metazoa</taxon>
        <taxon>Ecdysozoa</taxon>
        <taxon>Arthropoda</taxon>
        <taxon>Hexapoda</taxon>
        <taxon>Insecta</taxon>
        <taxon>Pterygota</taxon>
        <taxon>Neoptera</taxon>
        <taxon>Endopterygota</taxon>
        <taxon>Coleoptera</taxon>
        <taxon>Polyphaga</taxon>
        <taxon>Cucujiformia</taxon>
        <taxon>Chrysomeloidea</taxon>
        <taxon>Cerambycidae</taxon>
        <taxon>Lamiinae</taxon>
        <taxon>Lamiini</taxon>
        <taxon>Anoplophora</taxon>
    </lineage>
</organism>